<feature type="transmembrane region" description="Helical" evidence="3">
    <location>
        <begin position="322"/>
        <end position="346"/>
    </location>
</feature>
<proteinExistence type="predicted"/>
<keyword evidence="2" id="KW-0040">ANK repeat</keyword>
<protein>
    <recommendedName>
        <fullName evidence="6">PGG domain-containing protein</fullName>
    </recommendedName>
</protein>
<keyword evidence="5" id="KW-1185">Reference proteome</keyword>
<dbReference type="GO" id="GO:0005886">
    <property type="term" value="C:plasma membrane"/>
    <property type="evidence" value="ECO:0007669"/>
    <property type="project" value="TreeGrafter"/>
</dbReference>
<keyword evidence="3" id="KW-0472">Membrane</keyword>
<feature type="transmembrane region" description="Helical" evidence="3">
    <location>
        <begin position="372"/>
        <end position="395"/>
    </location>
</feature>
<evidence type="ECO:0000256" key="3">
    <source>
        <dbReference type="SAM" id="Phobius"/>
    </source>
</evidence>
<dbReference type="Pfam" id="PF12796">
    <property type="entry name" value="Ank_2"/>
    <property type="match status" value="1"/>
</dbReference>
<dbReference type="EMBL" id="JAUESC010000004">
    <property type="protein sequence ID" value="KAK0596072.1"/>
    <property type="molecule type" value="Genomic_DNA"/>
</dbReference>
<keyword evidence="3" id="KW-1133">Transmembrane helix</keyword>
<comment type="caution">
    <text evidence="4">The sequence shown here is derived from an EMBL/GenBank/DDBJ whole genome shotgun (WGS) entry which is preliminary data.</text>
</comment>
<sequence>MRKACDVRSSAVGSSLYLKLSDNKKEKERQILLTSRMASADNSIVLLRSLRDAVRYDDFQGLRFLHSTNPEILDLAVKNWPENPLIAACKLRSFRVVEEIRIRKPELARLKDDGDCCDLLHWSCVRGDVEMVKVLVGLDSQLCFVHVSMLSMIPLHIAVNHGHLNVIRELLRARPESLETLTSLKESALHLAAKTRQSDAFAFLLKEVKPDQIHLLYGLDSEGSSALEIATVNNLCTEDGQLLLVNFDSENSRNLHEAVEREELGTESEDINGEQQTNFNSESHLIMNNHPVLEAINFDELERFSNGIRGCNSRWWLFWKRIFMLIFPAILLGLGFSSTVILPYFFPREKSIPNNQVVFQFRDIVTRHLPPVFYIMTWITIVITTSSINLTMLLLSLPFGSLLFLCGISTFALYVLLTYCIMPKFFVRIISHDVSSFQVMWILALGLVFLVAVIFLLVKYCFHKPILRMKNLLTLVLSDLRFRFTVALSFLCFRLKVVLSYLWLRLKQHIQRRISYNIIRSHVTIQVQ</sequence>
<evidence type="ECO:0000313" key="4">
    <source>
        <dbReference type="EMBL" id="KAK0596072.1"/>
    </source>
</evidence>
<reference evidence="4" key="1">
    <citation type="journal article" date="2022" name="Plant J.">
        <title>Strategies of tolerance reflected in two North American maple genomes.</title>
        <authorList>
            <person name="McEvoy S.L."/>
            <person name="Sezen U.U."/>
            <person name="Trouern-Trend A."/>
            <person name="McMahon S.M."/>
            <person name="Schaberg P.G."/>
            <person name="Yang J."/>
            <person name="Wegrzyn J.L."/>
            <person name="Swenson N.G."/>
        </authorList>
    </citation>
    <scope>NUCLEOTIDE SEQUENCE</scope>
    <source>
        <strain evidence="4">NS2018</strain>
    </source>
</reference>
<dbReference type="AlphaFoldDB" id="A0AA39SSP8"/>
<gene>
    <name evidence="4" type="ORF">LWI29_012573</name>
</gene>
<organism evidence="4 5">
    <name type="scientific">Acer saccharum</name>
    <name type="common">Sugar maple</name>
    <dbReference type="NCBI Taxonomy" id="4024"/>
    <lineage>
        <taxon>Eukaryota</taxon>
        <taxon>Viridiplantae</taxon>
        <taxon>Streptophyta</taxon>
        <taxon>Embryophyta</taxon>
        <taxon>Tracheophyta</taxon>
        <taxon>Spermatophyta</taxon>
        <taxon>Magnoliopsida</taxon>
        <taxon>eudicotyledons</taxon>
        <taxon>Gunneridae</taxon>
        <taxon>Pentapetalae</taxon>
        <taxon>rosids</taxon>
        <taxon>malvids</taxon>
        <taxon>Sapindales</taxon>
        <taxon>Sapindaceae</taxon>
        <taxon>Hippocastanoideae</taxon>
        <taxon>Acereae</taxon>
        <taxon>Acer</taxon>
    </lineage>
</organism>
<feature type="transmembrane region" description="Helical" evidence="3">
    <location>
        <begin position="439"/>
        <end position="462"/>
    </location>
</feature>
<evidence type="ECO:0000256" key="1">
    <source>
        <dbReference type="ARBA" id="ARBA00022737"/>
    </source>
</evidence>
<accession>A0AA39SSP8</accession>
<feature type="transmembrane region" description="Helical" evidence="3">
    <location>
        <begin position="402"/>
        <end position="427"/>
    </location>
</feature>
<dbReference type="SUPFAM" id="SSF48403">
    <property type="entry name" value="Ankyrin repeat"/>
    <property type="match status" value="1"/>
</dbReference>
<dbReference type="PANTHER" id="PTHR24186">
    <property type="entry name" value="PROTEIN PHOSPHATASE 1 REGULATORY SUBUNIT"/>
    <property type="match status" value="1"/>
</dbReference>
<dbReference type="PANTHER" id="PTHR24186:SF38">
    <property type="entry name" value="ANKYRIN REPEAT FAMILY PROTEIN"/>
    <property type="match status" value="1"/>
</dbReference>
<dbReference type="InterPro" id="IPR036770">
    <property type="entry name" value="Ankyrin_rpt-contain_sf"/>
</dbReference>
<dbReference type="SMART" id="SM00248">
    <property type="entry name" value="ANK"/>
    <property type="match status" value="3"/>
</dbReference>
<evidence type="ECO:0008006" key="6">
    <source>
        <dbReference type="Google" id="ProtNLM"/>
    </source>
</evidence>
<evidence type="ECO:0000313" key="5">
    <source>
        <dbReference type="Proteomes" id="UP001168877"/>
    </source>
</evidence>
<evidence type="ECO:0000256" key="2">
    <source>
        <dbReference type="ARBA" id="ARBA00023043"/>
    </source>
</evidence>
<keyword evidence="3" id="KW-0812">Transmembrane</keyword>
<keyword evidence="1" id="KW-0677">Repeat</keyword>
<name>A0AA39SSP8_ACESA</name>
<reference evidence="4" key="2">
    <citation type="submission" date="2023-06" db="EMBL/GenBank/DDBJ databases">
        <authorList>
            <person name="Swenson N.G."/>
            <person name="Wegrzyn J.L."/>
            <person name="Mcevoy S.L."/>
        </authorList>
    </citation>
    <scope>NUCLEOTIDE SEQUENCE</scope>
    <source>
        <strain evidence="4">NS2018</strain>
        <tissue evidence="4">Leaf</tissue>
    </source>
</reference>
<dbReference type="Gene3D" id="1.25.40.20">
    <property type="entry name" value="Ankyrin repeat-containing domain"/>
    <property type="match status" value="1"/>
</dbReference>
<dbReference type="Proteomes" id="UP001168877">
    <property type="component" value="Unassembled WGS sequence"/>
</dbReference>
<feature type="transmembrane region" description="Helical" evidence="3">
    <location>
        <begin position="482"/>
        <end position="504"/>
    </location>
</feature>
<dbReference type="InterPro" id="IPR002110">
    <property type="entry name" value="Ankyrin_rpt"/>
</dbReference>